<evidence type="ECO:0000256" key="1">
    <source>
        <dbReference type="SAM" id="Phobius"/>
    </source>
</evidence>
<keyword evidence="3" id="KW-1185">Reference proteome</keyword>
<reference evidence="3" key="1">
    <citation type="journal article" date="2006" name="PLoS Biol.">
        <title>Macronuclear genome sequence of the ciliate Tetrahymena thermophila, a model eukaryote.</title>
        <authorList>
            <person name="Eisen J.A."/>
            <person name="Coyne R.S."/>
            <person name="Wu M."/>
            <person name="Wu D."/>
            <person name="Thiagarajan M."/>
            <person name="Wortman J.R."/>
            <person name="Badger J.H."/>
            <person name="Ren Q."/>
            <person name="Amedeo P."/>
            <person name="Jones K.M."/>
            <person name="Tallon L.J."/>
            <person name="Delcher A.L."/>
            <person name="Salzberg S.L."/>
            <person name="Silva J.C."/>
            <person name="Haas B.J."/>
            <person name="Majoros W.H."/>
            <person name="Farzad M."/>
            <person name="Carlton J.M."/>
            <person name="Smith R.K. Jr."/>
            <person name="Garg J."/>
            <person name="Pearlman R.E."/>
            <person name="Karrer K.M."/>
            <person name="Sun L."/>
            <person name="Manning G."/>
            <person name="Elde N.C."/>
            <person name="Turkewitz A.P."/>
            <person name="Asai D.J."/>
            <person name="Wilkes D.E."/>
            <person name="Wang Y."/>
            <person name="Cai H."/>
            <person name="Collins K."/>
            <person name="Stewart B.A."/>
            <person name="Lee S.R."/>
            <person name="Wilamowska K."/>
            <person name="Weinberg Z."/>
            <person name="Ruzzo W.L."/>
            <person name="Wloga D."/>
            <person name="Gaertig J."/>
            <person name="Frankel J."/>
            <person name="Tsao C.-C."/>
            <person name="Gorovsky M.A."/>
            <person name="Keeling P.J."/>
            <person name="Waller R.F."/>
            <person name="Patron N.J."/>
            <person name="Cherry J.M."/>
            <person name="Stover N.A."/>
            <person name="Krieger C.J."/>
            <person name="del Toro C."/>
            <person name="Ryder H.F."/>
            <person name="Williamson S.C."/>
            <person name="Barbeau R.A."/>
            <person name="Hamilton E.P."/>
            <person name="Orias E."/>
        </authorList>
    </citation>
    <scope>NUCLEOTIDE SEQUENCE [LARGE SCALE GENOMIC DNA]</scope>
    <source>
        <strain evidence="3">SB210</strain>
    </source>
</reference>
<proteinExistence type="predicted"/>
<protein>
    <submittedName>
        <fullName evidence="2">Transmembrane protein, putative</fullName>
    </submittedName>
</protein>
<feature type="transmembrane region" description="Helical" evidence="1">
    <location>
        <begin position="6"/>
        <end position="27"/>
    </location>
</feature>
<evidence type="ECO:0000313" key="2">
    <source>
        <dbReference type="EMBL" id="EWS73754.1"/>
    </source>
</evidence>
<keyword evidence="1" id="KW-0472">Membrane</keyword>
<dbReference type="Proteomes" id="UP000009168">
    <property type="component" value="Unassembled WGS sequence"/>
</dbReference>
<dbReference type="InParanoid" id="W7XJ01"/>
<accession>W7XJ01</accession>
<gene>
    <name evidence="2" type="ORF">TTHERM_000289469</name>
</gene>
<dbReference type="EMBL" id="GG662651">
    <property type="protein sequence ID" value="EWS73754.1"/>
    <property type="molecule type" value="Genomic_DNA"/>
</dbReference>
<evidence type="ECO:0000313" key="3">
    <source>
        <dbReference type="Proteomes" id="UP000009168"/>
    </source>
</evidence>
<dbReference type="GeneID" id="24438218"/>
<keyword evidence="1 2" id="KW-0812">Transmembrane</keyword>
<keyword evidence="1" id="KW-1133">Transmembrane helix</keyword>
<dbReference type="KEGG" id="tet:TTHERM_000289469"/>
<sequence>MLNKLILLIPIQIIIITMIYLKVIVLFRSQIHLNKELLKLIQQTEIKIQMPIRVIPKLHSIFLLLQKNHQQQKSQEIPFIVIRKDQAQEKKQIIQFRIQASMESPFKMNNNNQNNKNINQINNKRFNYKQKNLEIQ</sequence>
<name>W7XJ01_TETTS</name>
<dbReference type="AlphaFoldDB" id="W7XJ01"/>
<dbReference type="RefSeq" id="XP_012653718.1">
    <property type="nucleotide sequence ID" value="XM_012798264.1"/>
</dbReference>
<organism evidence="2 3">
    <name type="scientific">Tetrahymena thermophila (strain SB210)</name>
    <dbReference type="NCBI Taxonomy" id="312017"/>
    <lineage>
        <taxon>Eukaryota</taxon>
        <taxon>Sar</taxon>
        <taxon>Alveolata</taxon>
        <taxon>Ciliophora</taxon>
        <taxon>Intramacronucleata</taxon>
        <taxon>Oligohymenophorea</taxon>
        <taxon>Hymenostomatida</taxon>
        <taxon>Tetrahymenina</taxon>
        <taxon>Tetrahymenidae</taxon>
        <taxon>Tetrahymena</taxon>
    </lineage>
</organism>